<dbReference type="Proteomes" id="UP001597286">
    <property type="component" value="Unassembled WGS sequence"/>
</dbReference>
<dbReference type="EMBL" id="JBHUFB010000010">
    <property type="protein sequence ID" value="MFD1813174.1"/>
    <property type="molecule type" value="Genomic_DNA"/>
</dbReference>
<evidence type="ECO:0000313" key="3">
    <source>
        <dbReference type="Proteomes" id="UP001597286"/>
    </source>
</evidence>
<evidence type="ECO:0000256" key="1">
    <source>
        <dbReference type="SAM" id="Phobius"/>
    </source>
</evidence>
<feature type="transmembrane region" description="Helical" evidence="1">
    <location>
        <begin position="33"/>
        <end position="58"/>
    </location>
</feature>
<comment type="caution">
    <text evidence="2">The sequence shown here is derived from an EMBL/GenBank/DDBJ whole genome shotgun (WGS) entry which is preliminary data.</text>
</comment>
<accession>A0ABW4P4F8</accession>
<evidence type="ECO:0000313" key="2">
    <source>
        <dbReference type="EMBL" id="MFD1813174.1"/>
    </source>
</evidence>
<reference evidence="3" key="1">
    <citation type="journal article" date="2019" name="Int. J. Syst. Evol. Microbiol.">
        <title>The Global Catalogue of Microorganisms (GCM) 10K type strain sequencing project: providing services to taxonomists for standard genome sequencing and annotation.</title>
        <authorList>
            <consortium name="The Broad Institute Genomics Platform"/>
            <consortium name="The Broad Institute Genome Sequencing Center for Infectious Disease"/>
            <person name="Wu L."/>
            <person name="Ma J."/>
        </authorList>
    </citation>
    <scope>NUCLEOTIDE SEQUENCE [LARGE SCALE GENOMIC DNA]</scope>
    <source>
        <strain evidence="3">DT72</strain>
    </source>
</reference>
<keyword evidence="3" id="KW-1185">Reference proteome</keyword>
<protein>
    <submittedName>
        <fullName evidence="2">Uncharacterized protein</fullName>
    </submittedName>
</protein>
<organism evidence="2 3">
    <name type="scientific">Rhodococcus gannanensis</name>
    <dbReference type="NCBI Taxonomy" id="1960308"/>
    <lineage>
        <taxon>Bacteria</taxon>
        <taxon>Bacillati</taxon>
        <taxon>Actinomycetota</taxon>
        <taxon>Actinomycetes</taxon>
        <taxon>Mycobacteriales</taxon>
        <taxon>Nocardiaceae</taxon>
        <taxon>Rhodococcus</taxon>
    </lineage>
</organism>
<keyword evidence="1" id="KW-0472">Membrane</keyword>
<sequence>MMVLVRLIDVVVTLLRILGGTYPAPAWVRALAWVALASLVLFGLGVAVFVVVHLLDIIEAITGETYR</sequence>
<keyword evidence="1" id="KW-0812">Transmembrane</keyword>
<proteinExistence type="predicted"/>
<gene>
    <name evidence="2" type="ORF">ACFSJG_13195</name>
</gene>
<dbReference type="RefSeq" id="WP_378485663.1">
    <property type="nucleotide sequence ID" value="NZ_JBHUFB010000010.1"/>
</dbReference>
<keyword evidence="1" id="KW-1133">Transmembrane helix</keyword>
<name>A0ABW4P4F8_9NOCA</name>